<protein>
    <submittedName>
        <fullName evidence="1">Uncharacterized protein</fullName>
    </submittedName>
</protein>
<dbReference type="AlphaFoldDB" id="A0A444L986"/>
<name>A0A444L986_METS7</name>
<reference evidence="1 2" key="1">
    <citation type="submission" date="2018-12" db="EMBL/GenBank/DDBJ databases">
        <title>The complete genome of the methanogenic archaea of the candidate phylum Verstraetearchaeota, obtained from the metagenome of underground thermal water.</title>
        <authorList>
            <person name="Kadnikov V.V."/>
            <person name="Mardanov A.V."/>
            <person name="Beletsky A.V."/>
            <person name="Karnachuk O.V."/>
            <person name="Ravin N.V."/>
        </authorList>
    </citation>
    <scope>NUCLEOTIDE SEQUENCE [LARGE SCALE GENOMIC DNA]</scope>
    <source>
        <strain evidence="1">Ch88</strain>
    </source>
</reference>
<organism evidence="1 2">
    <name type="scientific">Methanosuratincola subterraneus</name>
    <dbReference type="NCBI Taxonomy" id="2593994"/>
    <lineage>
        <taxon>Archaea</taxon>
        <taxon>Thermoproteota</taxon>
        <taxon>Methanosuratincolia</taxon>
        <taxon>Candidatus Methanomethylicales</taxon>
        <taxon>Candidatus Methanomethylicaceae</taxon>
        <taxon>Candidatus Methanosuratincola (ex Vanwonterghem et al. 2016)</taxon>
    </lineage>
</organism>
<dbReference type="Proteomes" id="UP000288215">
    <property type="component" value="Unassembled WGS sequence"/>
</dbReference>
<sequence>MPESSKICIFYIYKNIFYFLYSGINTKYAYSIYIKTKVITEGEKYVLK</sequence>
<gene>
    <name evidence="1" type="ORF">Metus_0154</name>
</gene>
<evidence type="ECO:0000313" key="2">
    <source>
        <dbReference type="Proteomes" id="UP000288215"/>
    </source>
</evidence>
<comment type="caution">
    <text evidence="1">The sequence shown here is derived from an EMBL/GenBank/DDBJ whole genome shotgun (WGS) entry which is preliminary data.</text>
</comment>
<accession>A0A444L986</accession>
<evidence type="ECO:0000313" key="1">
    <source>
        <dbReference type="EMBL" id="RWX74129.1"/>
    </source>
</evidence>
<proteinExistence type="predicted"/>
<dbReference type="EMBL" id="RXGA01000001">
    <property type="protein sequence ID" value="RWX74129.1"/>
    <property type="molecule type" value="Genomic_DNA"/>
</dbReference>